<accession>A0A4P6UTT1</accession>
<sequence>MILIHDFGVDLETYHELGKNNDFPMVEECPHCHAKHSLHRHGFYERNAITAEKEYRLLICRFRCSICFQTVSILPHFLLPYFQHTTRTIVQWLHDVLHQTGTNPSKRQLISFYLRRFIQTISWIYMYFASVKKSFGWERDTQQQACRSIGKIQQWGEERFVKESWGYLSTYFMAHCFGR</sequence>
<evidence type="ECO:0000259" key="1">
    <source>
        <dbReference type="Pfam" id="PF20020"/>
    </source>
</evidence>
<gene>
    <name evidence="2" type="ORF">DKZ56_05020</name>
</gene>
<evidence type="ECO:0000313" key="3">
    <source>
        <dbReference type="Proteomes" id="UP000291151"/>
    </source>
</evidence>
<organism evidence="2 3">
    <name type="scientific">Ureibacillus thermophilus</name>
    <dbReference type="NCBI Taxonomy" id="367743"/>
    <lineage>
        <taxon>Bacteria</taxon>
        <taxon>Bacillati</taxon>
        <taxon>Bacillota</taxon>
        <taxon>Bacilli</taxon>
        <taxon>Bacillales</taxon>
        <taxon>Caryophanaceae</taxon>
        <taxon>Ureibacillus</taxon>
    </lineage>
</organism>
<dbReference type="InterPro" id="IPR045536">
    <property type="entry name" value="DUF6431"/>
</dbReference>
<dbReference type="Proteomes" id="UP000291151">
    <property type="component" value="Chromosome"/>
</dbReference>
<reference evidence="2 3" key="1">
    <citation type="submission" date="2019-02" db="EMBL/GenBank/DDBJ databases">
        <title>Ureibacillus thermophilus.</title>
        <authorList>
            <person name="Sunny J.S."/>
            <person name="Natarajan A."/>
            <person name="Saleena L.M."/>
        </authorList>
    </citation>
    <scope>NUCLEOTIDE SEQUENCE [LARGE SCALE GENOMIC DNA]</scope>
    <source>
        <strain evidence="2 3">LM102</strain>
    </source>
</reference>
<dbReference type="Pfam" id="PF20020">
    <property type="entry name" value="DUF6431"/>
    <property type="match status" value="1"/>
</dbReference>
<protein>
    <submittedName>
        <fullName evidence="2">Transposase</fullName>
    </submittedName>
</protein>
<dbReference type="RefSeq" id="WP_208651667.1">
    <property type="nucleotide sequence ID" value="NZ_CP036528.1"/>
</dbReference>
<evidence type="ECO:0000313" key="2">
    <source>
        <dbReference type="EMBL" id="QBK25278.1"/>
    </source>
</evidence>
<feature type="domain" description="DUF6431" evidence="1">
    <location>
        <begin position="29"/>
        <end position="98"/>
    </location>
</feature>
<dbReference type="AlphaFoldDB" id="A0A4P6UTT1"/>
<keyword evidence="3" id="KW-1185">Reference proteome</keyword>
<proteinExistence type="predicted"/>
<dbReference type="KEGG" id="uth:DKZ56_05020"/>
<dbReference type="EMBL" id="CP036528">
    <property type="protein sequence ID" value="QBK25278.1"/>
    <property type="molecule type" value="Genomic_DNA"/>
</dbReference>
<name>A0A4P6UTT1_9BACL</name>